<comment type="caution">
    <text evidence="3">The sequence shown here is derived from an EMBL/GenBank/DDBJ whole genome shotgun (WGS) entry which is preliminary data.</text>
</comment>
<proteinExistence type="predicted"/>
<reference evidence="3" key="1">
    <citation type="submission" date="2020-05" db="EMBL/GenBank/DDBJ databases">
        <title>Phylogenomic resolution of chytrid fungi.</title>
        <authorList>
            <person name="Stajich J.E."/>
            <person name="Amses K."/>
            <person name="Simmons R."/>
            <person name="Seto K."/>
            <person name="Myers J."/>
            <person name="Bonds A."/>
            <person name="Quandt C.A."/>
            <person name="Barry K."/>
            <person name="Liu P."/>
            <person name="Grigoriev I."/>
            <person name="Longcore J.E."/>
            <person name="James T.Y."/>
        </authorList>
    </citation>
    <scope>NUCLEOTIDE SEQUENCE</scope>
    <source>
        <strain evidence="3">JEL0513</strain>
    </source>
</reference>
<feature type="region of interest" description="Disordered" evidence="1">
    <location>
        <begin position="150"/>
        <end position="169"/>
    </location>
</feature>
<evidence type="ECO:0000256" key="2">
    <source>
        <dbReference type="SAM" id="Phobius"/>
    </source>
</evidence>
<evidence type="ECO:0000313" key="4">
    <source>
        <dbReference type="Proteomes" id="UP001211907"/>
    </source>
</evidence>
<keyword evidence="2" id="KW-0812">Transmembrane</keyword>
<gene>
    <name evidence="3" type="ORF">HK100_005229</name>
</gene>
<sequence length="314" mass="33726">MTSASTEPSVFQSASAASSIVSGSILSSPTTSVQMSAIIESTQSTKSSLEITSTSKATITSTIVQSKPTITINRVASTSASGVTSVTAAANSSAASSSSSFSIVPIVSAVIGMLAVIGFAVLAFSMYRRWRRKLGSPKFETLVEVRSSLQNSPQNPRTPAFKSATENNGPGFSLATSPIPLDRASTPKYQSPFKVQQQLRYGQQPHQQYFYNQQSQNVGFVGIFSQQSYGDSARTNISPAVSPQPMKSVQTYSHRLVQDLERPESDAFDFDLVSRAFGDIGKLRPHDSLYTTAWTVAGANNDPRMTIYSDESKK</sequence>
<dbReference type="Proteomes" id="UP001211907">
    <property type="component" value="Unassembled WGS sequence"/>
</dbReference>
<name>A0AAD5SRW2_9FUNG</name>
<protein>
    <submittedName>
        <fullName evidence="3">Uncharacterized protein</fullName>
    </submittedName>
</protein>
<dbReference type="EMBL" id="JADGJH010002467">
    <property type="protein sequence ID" value="KAJ3097888.1"/>
    <property type="molecule type" value="Genomic_DNA"/>
</dbReference>
<dbReference type="AlphaFoldDB" id="A0AAD5SRW2"/>
<keyword evidence="2" id="KW-0472">Membrane</keyword>
<organism evidence="3 4">
    <name type="scientific">Physocladia obscura</name>
    <dbReference type="NCBI Taxonomy" id="109957"/>
    <lineage>
        <taxon>Eukaryota</taxon>
        <taxon>Fungi</taxon>
        <taxon>Fungi incertae sedis</taxon>
        <taxon>Chytridiomycota</taxon>
        <taxon>Chytridiomycota incertae sedis</taxon>
        <taxon>Chytridiomycetes</taxon>
        <taxon>Chytridiales</taxon>
        <taxon>Chytriomycetaceae</taxon>
        <taxon>Physocladia</taxon>
    </lineage>
</organism>
<accession>A0AAD5SRW2</accession>
<evidence type="ECO:0000313" key="3">
    <source>
        <dbReference type="EMBL" id="KAJ3097888.1"/>
    </source>
</evidence>
<evidence type="ECO:0000256" key="1">
    <source>
        <dbReference type="SAM" id="MobiDB-lite"/>
    </source>
</evidence>
<feature type="transmembrane region" description="Helical" evidence="2">
    <location>
        <begin position="103"/>
        <end position="124"/>
    </location>
</feature>
<keyword evidence="2" id="KW-1133">Transmembrane helix</keyword>
<keyword evidence="4" id="KW-1185">Reference proteome</keyword>